<name>F5Y939_LEAAZ</name>
<evidence type="ECO:0000313" key="1">
    <source>
        <dbReference type="EMBL" id="AEF81507.1"/>
    </source>
</evidence>
<dbReference type="EMBL" id="CP001841">
    <property type="protein sequence ID" value="AEF81507.1"/>
    <property type="molecule type" value="Genomic_DNA"/>
</dbReference>
<proteinExistence type="predicted"/>
<dbReference type="OrthoDB" id="361366at2"/>
<reference evidence="2" key="1">
    <citation type="submission" date="2009-12" db="EMBL/GenBank/DDBJ databases">
        <title>Complete sequence of Treponema azotonutricium strain ZAS-9.</title>
        <authorList>
            <person name="Tetu S.G."/>
            <person name="Matson E."/>
            <person name="Ren Q."/>
            <person name="Seshadri R."/>
            <person name="Elbourne L."/>
            <person name="Hassan K.A."/>
            <person name="Durkin A."/>
            <person name="Radune D."/>
            <person name="Mohamoud Y."/>
            <person name="Shay R."/>
            <person name="Jin S."/>
            <person name="Zhang X."/>
            <person name="Lucey K."/>
            <person name="Ballor N.R."/>
            <person name="Ottesen E."/>
            <person name="Rosenthal R."/>
            <person name="Allen A."/>
            <person name="Leadbetter J.R."/>
            <person name="Paulsen I.T."/>
        </authorList>
    </citation>
    <scope>NUCLEOTIDE SEQUENCE [LARGE SCALE GENOMIC DNA]</scope>
    <source>
        <strain evidence="2">ATCC BAA-888 / DSM 13862 / ZAS-9</strain>
    </source>
</reference>
<sequence length="89" mass="10369">MEQASGKTLYIEFNKSAFKHEVTKEDIRFAFDNKLLDRPVVGEEEKNLLIGFDRALNPLEILYNEIDEKSVNVFHAMPCRKAWLKLVNV</sequence>
<gene>
    <name evidence="1" type="ordered locus">TREAZ_3281</name>
</gene>
<evidence type="ECO:0000313" key="2">
    <source>
        <dbReference type="Proteomes" id="UP000009222"/>
    </source>
</evidence>
<dbReference type="eggNOG" id="ENOG5031DUD">
    <property type="taxonomic scope" value="Bacteria"/>
</dbReference>
<dbReference type="Proteomes" id="UP000009222">
    <property type="component" value="Chromosome"/>
</dbReference>
<dbReference type="AlphaFoldDB" id="F5Y939"/>
<keyword evidence="2" id="KW-1185">Reference proteome</keyword>
<dbReference type="HOGENOM" id="CLU_168745_1_1_12"/>
<dbReference type="KEGG" id="taz:TREAZ_3281"/>
<dbReference type="InParanoid" id="F5Y939"/>
<protein>
    <submittedName>
        <fullName evidence="1">Uncharacterized protein</fullName>
    </submittedName>
</protein>
<dbReference type="RefSeq" id="WP_015712281.1">
    <property type="nucleotide sequence ID" value="NC_015577.1"/>
</dbReference>
<reference evidence="1 2" key="2">
    <citation type="journal article" date="2011" name="ISME J.">
        <title>RNA-seq reveals cooperative metabolic interactions between two termite-gut spirochete species in co-culture.</title>
        <authorList>
            <person name="Rosenthal A.Z."/>
            <person name="Matson E.G."/>
            <person name="Eldar A."/>
            <person name="Leadbetter J.R."/>
        </authorList>
    </citation>
    <scope>NUCLEOTIDE SEQUENCE [LARGE SCALE GENOMIC DNA]</scope>
    <source>
        <strain evidence="2">ATCC BAA-888 / DSM 13862 / ZAS-9</strain>
    </source>
</reference>
<accession>F5Y939</accession>
<dbReference type="STRING" id="545695.TREAZ_3281"/>
<organism evidence="1 2">
    <name type="scientific">Leadbettera azotonutricia (strain ATCC BAA-888 / DSM 13862 / ZAS-9)</name>
    <name type="common">Treponema azotonutricium</name>
    <dbReference type="NCBI Taxonomy" id="545695"/>
    <lineage>
        <taxon>Bacteria</taxon>
        <taxon>Pseudomonadati</taxon>
        <taxon>Spirochaetota</taxon>
        <taxon>Spirochaetia</taxon>
        <taxon>Spirochaetales</taxon>
        <taxon>Breznakiellaceae</taxon>
        <taxon>Leadbettera</taxon>
    </lineage>
</organism>